<comment type="caution">
    <text evidence="1">The sequence shown here is derived from an EMBL/GenBank/DDBJ whole genome shotgun (WGS) entry which is preliminary data.</text>
</comment>
<evidence type="ECO:0000313" key="1">
    <source>
        <dbReference type="EMBL" id="MPC36621.1"/>
    </source>
</evidence>
<proteinExistence type="predicted"/>
<dbReference type="Proteomes" id="UP000324222">
    <property type="component" value="Unassembled WGS sequence"/>
</dbReference>
<sequence>MSNKLGALLGKQCFRLLLISNRVKWGQKCS</sequence>
<accession>A0A5B7EQ10</accession>
<name>A0A5B7EQ10_PORTR</name>
<dbReference type="EMBL" id="VSRR010003560">
    <property type="protein sequence ID" value="MPC36621.1"/>
    <property type="molecule type" value="Genomic_DNA"/>
</dbReference>
<protein>
    <submittedName>
        <fullName evidence="1">Uncharacterized protein</fullName>
    </submittedName>
</protein>
<keyword evidence="2" id="KW-1185">Reference proteome</keyword>
<reference evidence="1 2" key="1">
    <citation type="submission" date="2019-05" db="EMBL/GenBank/DDBJ databases">
        <title>Another draft genome of Portunus trituberculatus and its Hox gene families provides insights of decapod evolution.</title>
        <authorList>
            <person name="Jeong J.-H."/>
            <person name="Song I."/>
            <person name="Kim S."/>
            <person name="Choi T."/>
            <person name="Kim D."/>
            <person name="Ryu S."/>
            <person name="Kim W."/>
        </authorList>
    </citation>
    <scope>NUCLEOTIDE SEQUENCE [LARGE SCALE GENOMIC DNA]</scope>
    <source>
        <tissue evidence="1">Muscle</tissue>
    </source>
</reference>
<evidence type="ECO:0000313" key="2">
    <source>
        <dbReference type="Proteomes" id="UP000324222"/>
    </source>
</evidence>
<organism evidence="1 2">
    <name type="scientific">Portunus trituberculatus</name>
    <name type="common">Swimming crab</name>
    <name type="synonym">Neptunus trituberculatus</name>
    <dbReference type="NCBI Taxonomy" id="210409"/>
    <lineage>
        <taxon>Eukaryota</taxon>
        <taxon>Metazoa</taxon>
        <taxon>Ecdysozoa</taxon>
        <taxon>Arthropoda</taxon>
        <taxon>Crustacea</taxon>
        <taxon>Multicrustacea</taxon>
        <taxon>Malacostraca</taxon>
        <taxon>Eumalacostraca</taxon>
        <taxon>Eucarida</taxon>
        <taxon>Decapoda</taxon>
        <taxon>Pleocyemata</taxon>
        <taxon>Brachyura</taxon>
        <taxon>Eubrachyura</taxon>
        <taxon>Portunoidea</taxon>
        <taxon>Portunidae</taxon>
        <taxon>Portuninae</taxon>
        <taxon>Portunus</taxon>
    </lineage>
</organism>
<dbReference type="AlphaFoldDB" id="A0A5B7EQ10"/>
<gene>
    <name evidence="1" type="ORF">E2C01_030086</name>
</gene>